<evidence type="ECO:0000256" key="5">
    <source>
        <dbReference type="ARBA" id="ARBA00022777"/>
    </source>
</evidence>
<evidence type="ECO:0000256" key="7">
    <source>
        <dbReference type="PROSITE-ProRule" id="PRU10141"/>
    </source>
</evidence>
<keyword evidence="5 10" id="KW-0418">Kinase</keyword>
<protein>
    <recommendedName>
        <fullName evidence="1">non-specific serine/threonine protein kinase</fullName>
        <ecNumber evidence="1">2.7.11.1</ecNumber>
    </recommendedName>
</protein>
<dbReference type="GO" id="GO:0004674">
    <property type="term" value="F:protein serine/threonine kinase activity"/>
    <property type="evidence" value="ECO:0007669"/>
    <property type="project" value="UniProtKB-KW"/>
</dbReference>
<evidence type="ECO:0000256" key="2">
    <source>
        <dbReference type="ARBA" id="ARBA00022527"/>
    </source>
</evidence>
<evidence type="ECO:0000256" key="8">
    <source>
        <dbReference type="SAM" id="MobiDB-lite"/>
    </source>
</evidence>
<dbReference type="OMA" id="NCPPRIR"/>
<organism evidence="10 11">
    <name type="scientific">Folsomia candida</name>
    <name type="common">Springtail</name>
    <dbReference type="NCBI Taxonomy" id="158441"/>
    <lineage>
        <taxon>Eukaryota</taxon>
        <taxon>Metazoa</taxon>
        <taxon>Ecdysozoa</taxon>
        <taxon>Arthropoda</taxon>
        <taxon>Hexapoda</taxon>
        <taxon>Collembola</taxon>
        <taxon>Entomobryomorpha</taxon>
        <taxon>Isotomoidea</taxon>
        <taxon>Isotomidae</taxon>
        <taxon>Proisotominae</taxon>
        <taxon>Folsomia</taxon>
    </lineage>
</organism>
<gene>
    <name evidence="10" type="ORF">Fcan01_01653</name>
</gene>
<comment type="caution">
    <text evidence="10">The sequence shown here is derived from an EMBL/GenBank/DDBJ whole genome shotgun (WGS) entry which is preliminary data.</text>
</comment>
<keyword evidence="6 7" id="KW-0067">ATP-binding</keyword>
<accession>A0A226F0W1</accession>
<evidence type="ECO:0000313" key="10">
    <source>
        <dbReference type="EMBL" id="OXA63412.1"/>
    </source>
</evidence>
<dbReference type="SUPFAM" id="SSF56112">
    <property type="entry name" value="Protein kinase-like (PK-like)"/>
    <property type="match status" value="1"/>
</dbReference>
<dbReference type="EC" id="2.7.11.1" evidence="1"/>
<proteinExistence type="predicted"/>
<keyword evidence="2" id="KW-0723">Serine/threonine-protein kinase</keyword>
<dbReference type="Gene3D" id="1.10.510.10">
    <property type="entry name" value="Transferase(Phosphotransferase) domain 1"/>
    <property type="match status" value="1"/>
</dbReference>
<dbReference type="OrthoDB" id="5800476at2759"/>
<dbReference type="Pfam" id="PF00069">
    <property type="entry name" value="Pkinase"/>
    <property type="match status" value="1"/>
</dbReference>
<dbReference type="AlphaFoldDB" id="A0A226F0W1"/>
<dbReference type="EMBL" id="LNIX01000001">
    <property type="protein sequence ID" value="OXA63412.1"/>
    <property type="molecule type" value="Genomic_DNA"/>
</dbReference>
<keyword evidence="11" id="KW-1185">Reference proteome</keyword>
<feature type="region of interest" description="Disordered" evidence="8">
    <location>
        <begin position="301"/>
        <end position="320"/>
    </location>
</feature>
<dbReference type="GO" id="GO:0005524">
    <property type="term" value="F:ATP binding"/>
    <property type="evidence" value="ECO:0007669"/>
    <property type="project" value="UniProtKB-UniRule"/>
</dbReference>
<dbReference type="InterPro" id="IPR011009">
    <property type="entry name" value="Kinase-like_dom_sf"/>
</dbReference>
<dbReference type="InterPro" id="IPR017441">
    <property type="entry name" value="Protein_kinase_ATP_BS"/>
</dbReference>
<dbReference type="FunFam" id="1.10.510.10:FF:000596">
    <property type="entry name" value="CK1 family protein kinase"/>
    <property type="match status" value="1"/>
</dbReference>
<dbReference type="STRING" id="158441.A0A226F0W1"/>
<dbReference type="PANTHER" id="PTHR11909">
    <property type="entry name" value="CASEIN KINASE-RELATED"/>
    <property type="match status" value="1"/>
</dbReference>
<evidence type="ECO:0000256" key="1">
    <source>
        <dbReference type="ARBA" id="ARBA00012513"/>
    </source>
</evidence>
<name>A0A226F0W1_FOLCA</name>
<evidence type="ECO:0000259" key="9">
    <source>
        <dbReference type="PROSITE" id="PS50011"/>
    </source>
</evidence>
<evidence type="ECO:0000256" key="3">
    <source>
        <dbReference type="ARBA" id="ARBA00022679"/>
    </source>
</evidence>
<keyword evidence="4 7" id="KW-0547">Nucleotide-binding</keyword>
<evidence type="ECO:0000256" key="4">
    <source>
        <dbReference type="ARBA" id="ARBA00022741"/>
    </source>
</evidence>
<evidence type="ECO:0000313" key="11">
    <source>
        <dbReference type="Proteomes" id="UP000198287"/>
    </source>
</evidence>
<sequence length="320" mass="37254">MAQSKPLPRPKPSIDIVGDHYRLVRKIGSGSFGDIYLGLDIKTGEEVAVKIERRMTSHPQLLYESKLYKLLQGGVGIPNTRWYGRNPDYNILVMELLGPSLEDLFNYCSRKFSLKTVLMLVDQMLARVEFLHMKNFIHRDIKLYLIDFGLAKKYRLSTGRHIPHRSDKSLTGTARYASINAHEGHEQSRRDDLEAIGYVMIYFLMGRLPWQGLKASNQKQKYEKITEAKMQISTKDLCKKLPQEFEMYMNYCRTLRFEEVPDYIYLRQSFRILCRVKEYEYDNHFDWTSLKQKTLAQLSANSKSLPPQIPGSSTTKYAAN</sequence>
<reference evidence="10 11" key="1">
    <citation type="submission" date="2015-12" db="EMBL/GenBank/DDBJ databases">
        <title>The genome of Folsomia candida.</title>
        <authorList>
            <person name="Faddeeva A."/>
            <person name="Derks M.F."/>
            <person name="Anvar Y."/>
            <person name="Smit S."/>
            <person name="Van Straalen N."/>
            <person name="Roelofs D."/>
        </authorList>
    </citation>
    <scope>NUCLEOTIDE SEQUENCE [LARGE SCALE GENOMIC DNA]</scope>
    <source>
        <strain evidence="10 11">VU population</strain>
        <tissue evidence="10">Whole body</tissue>
    </source>
</reference>
<dbReference type="PROSITE" id="PS50011">
    <property type="entry name" value="PROTEIN_KINASE_DOM"/>
    <property type="match status" value="1"/>
</dbReference>
<evidence type="ECO:0000256" key="6">
    <source>
        <dbReference type="ARBA" id="ARBA00022840"/>
    </source>
</evidence>
<keyword evidence="3" id="KW-0808">Transferase</keyword>
<feature type="binding site" evidence="7">
    <location>
        <position position="50"/>
    </location>
    <ligand>
        <name>ATP</name>
        <dbReference type="ChEBI" id="CHEBI:30616"/>
    </ligand>
</feature>
<dbReference type="FunFam" id="3.30.200.20:FF:000538">
    <property type="entry name" value="Putative Casein kinase I"/>
    <property type="match status" value="1"/>
</dbReference>
<dbReference type="InterPro" id="IPR050235">
    <property type="entry name" value="CK1_Ser-Thr_kinase"/>
</dbReference>
<dbReference type="Proteomes" id="UP000198287">
    <property type="component" value="Unassembled WGS sequence"/>
</dbReference>
<feature type="domain" description="Protein kinase" evidence="9">
    <location>
        <begin position="21"/>
        <end position="271"/>
    </location>
</feature>
<dbReference type="PROSITE" id="PS00107">
    <property type="entry name" value="PROTEIN_KINASE_ATP"/>
    <property type="match status" value="1"/>
</dbReference>
<dbReference type="InterPro" id="IPR000719">
    <property type="entry name" value="Prot_kinase_dom"/>
</dbReference>
<dbReference type="CDD" id="cd14016">
    <property type="entry name" value="STKc_CK1"/>
    <property type="match status" value="1"/>
</dbReference>